<sequence>MRRKHLDVSVSHDEFEDLNNALEDHRDGFKRMAEEAANGFGLEPEYWEGRAAEVEGLRETIHEHSTDELEQGESSTSEADTGPEVDSARDRDFESDSRQ</sequence>
<evidence type="ECO:0000313" key="3">
    <source>
        <dbReference type="Proteomes" id="UP000316242"/>
    </source>
</evidence>
<protein>
    <submittedName>
        <fullName evidence="2">Uncharacterized protein</fullName>
    </submittedName>
</protein>
<dbReference type="Proteomes" id="UP000316242">
    <property type="component" value="Unassembled WGS sequence"/>
</dbReference>
<evidence type="ECO:0000313" key="2">
    <source>
        <dbReference type="EMBL" id="GEC11528.1"/>
    </source>
</evidence>
<reference evidence="2 3" key="1">
    <citation type="submission" date="2019-06" db="EMBL/GenBank/DDBJ databases">
        <title>Whole genome shotgun sequence of Glutamicibacter nicotianae NBRC 14234.</title>
        <authorList>
            <person name="Hosoyama A."/>
            <person name="Uohara A."/>
            <person name="Ohji S."/>
            <person name="Ichikawa N."/>
        </authorList>
    </citation>
    <scope>NUCLEOTIDE SEQUENCE [LARGE SCALE GENOMIC DNA]</scope>
    <source>
        <strain evidence="2 3">NBRC 14234</strain>
    </source>
</reference>
<comment type="caution">
    <text evidence="2">The sequence shown here is derived from an EMBL/GenBank/DDBJ whole genome shotgun (WGS) entry which is preliminary data.</text>
</comment>
<evidence type="ECO:0000256" key="1">
    <source>
        <dbReference type="SAM" id="MobiDB-lite"/>
    </source>
</evidence>
<proteinExistence type="predicted"/>
<name>A0ABQ0RI84_GLUNI</name>
<organism evidence="2 3">
    <name type="scientific">Glutamicibacter nicotianae</name>
    <name type="common">Arthrobacter nicotianae</name>
    <dbReference type="NCBI Taxonomy" id="37929"/>
    <lineage>
        <taxon>Bacteria</taxon>
        <taxon>Bacillati</taxon>
        <taxon>Actinomycetota</taxon>
        <taxon>Actinomycetes</taxon>
        <taxon>Micrococcales</taxon>
        <taxon>Micrococcaceae</taxon>
        <taxon>Glutamicibacter</taxon>
    </lineage>
</organism>
<dbReference type="RefSeq" id="WP_141356099.1">
    <property type="nucleotide sequence ID" value="NZ_BAAAWM010000001.1"/>
</dbReference>
<feature type="compositionally biased region" description="Basic and acidic residues" evidence="1">
    <location>
        <begin position="86"/>
        <end position="99"/>
    </location>
</feature>
<feature type="region of interest" description="Disordered" evidence="1">
    <location>
        <begin position="59"/>
        <end position="99"/>
    </location>
</feature>
<accession>A0ABQ0RI84</accession>
<dbReference type="EMBL" id="BJNE01000002">
    <property type="protein sequence ID" value="GEC11528.1"/>
    <property type="molecule type" value="Genomic_DNA"/>
</dbReference>
<gene>
    <name evidence="2" type="ORF">ANI01nite_07310</name>
</gene>
<keyword evidence="3" id="KW-1185">Reference proteome</keyword>